<comment type="caution">
    <text evidence="10">Lacks conserved residue(s) required for the propagation of feature annotation.</text>
</comment>
<comment type="caution">
    <text evidence="12">The sequence shown here is derived from an EMBL/GenBank/DDBJ whole genome shotgun (WGS) entry which is preliminary data.</text>
</comment>
<feature type="region of interest" description="Disordered" evidence="11">
    <location>
        <begin position="82"/>
        <end position="158"/>
    </location>
</feature>
<dbReference type="PANTHER" id="PTHR34182:SF1">
    <property type="entry name" value="PROTEIN-EXPORT MEMBRANE PROTEIN SECG"/>
    <property type="match status" value="1"/>
</dbReference>
<evidence type="ECO:0000256" key="9">
    <source>
        <dbReference type="ARBA" id="ARBA00023136"/>
    </source>
</evidence>
<evidence type="ECO:0000256" key="4">
    <source>
        <dbReference type="ARBA" id="ARBA00022475"/>
    </source>
</evidence>
<evidence type="ECO:0000256" key="5">
    <source>
        <dbReference type="ARBA" id="ARBA00022692"/>
    </source>
</evidence>
<dbReference type="RefSeq" id="WP_163302820.1">
    <property type="nucleotide sequence ID" value="NZ_JAAGRQ010000059.1"/>
</dbReference>
<keyword evidence="8 10" id="KW-0811">Translocation</keyword>
<dbReference type="PANTHER" id="PTHR34182">
    <property type="entry name" value="PROTEIN-EXPORT MEMBRANE PROTEIN SECG"/>
    <property type="match status" value="1"/>
</dbReference>
<gene>
    <name evidence="12" type="primary">secG</name>
    <name evidence="12" type="ORF">G3N56_13460</name>
</gene>
<keyword evidence="9 10" id="KW-0472">Membrane</keyword>
<proteinExistence type="inferred from homology"/>
<reference evidence="12 13" key="1">
    <citation type="submission" date="2020-02" db="EMBL/GenBank/DDBJ databases">
        <title>Comparative genomics of sulfur disproportionating microorganisms.</title>
        <authorList>
            <person name="Ward L.M."/>
            <person name="Bertran E."/>
            <person name="Johnston D.T."/>
        </authorList>
    </citation>
    <scope>NUCLEOTIDE SEQUENCE [LARGE SCALE GENOMIC DNA]</scope>
    <source>
        <strain evidence="12 13">DSM 3696</strain>
    </source>
</reference>
<evidence type="ECO:0000256" key="7">
    <source>
        <dbReference type="ARBA" id="ARBA00022989"/>
    </source>
</evidence>
<evidence type="ECO:0000256" key="11">
    <source>
        <dbReference type="SAM" id="MobiDB-lite"/>
    </source>
</evidence>
<keyword evidence="13" id="KW-1185">Reference proteome</keyword>
<dbReference type="GO" id="GO:0009306">
    <property type="term" value="P:protein secretion"/>
    <property type="evidence" value="ECO:0007669"/>
    <property type="project" value="UniProtKB-UniRule"/>
</dbReference>
<keyword evidence="6 10" id="KW-0653">Protein transport</keyword>
<evidence type="ECO:0000256" key="1">
    <source>
        <dbReference type="ARBA" id="ARBA00004651"/>
    </source>
</evidence>
<evidence type="ECO:0000256" key="10">
    <source>
        <dbReference type="RuleBase" id="RU365087"/>
    </source>
</evidence>
<keyword evidence="7 10" id="KW-1133">Transmembrane helix</keyword>
<dbReference type="InterPro" id="IPR004692">
    <property type="entry name" value="SecG"/>
</dbReference>
<feature type="compositionally biased region" description="Basic and acidic residues" evidence="11">
    <location>
        <begin position="108"/>
        <end position="121"/>
    </location>
</feature>
<dbReference type="Pfam" id="PF03840">
    <property type="entry name" value="SecG"/>
    <property type="match status" value="1"/>
</dbReference>
<dbReference type="NCBIfam" id="TIGR00810">
    <property type="entry name" value="secG"/>
    <property type="match status" value="1"/>
</dbReference>
<keyword evidence="3 10" id="KW-0813">Transport</keyword>
<dbReference type="GO" id="GO:0005886">
    <property type="term" value="C:plasma membrane"/>
    <property type="evidence" value="ECO:0007669"/>
    <property type="project" value="UniProtKB-SubCell"/>
</dbReference>
<keyword evidence="4 10" id="KW-1003">Cell membrane</keyword>
<dbReference type="EMBL" id="JAAGRQ010000059">
    <property type="protein sequence ID" value="NDY57738.1"/>
    <property type="molecule type" value="Genomic_DNA"/>
</dbReference>
<feature type="transmembrane region" description="Helical" evidence="10">
    <location>
        <begin position="46"/>
        <end position="68"/>
    </location>
</feature>
<evidence type="ECO:0000313" key="12">
    <source>
        <dbReference type="EMBL" id="NDY57738.1"/>
    </source>
</evidence>
<dbReference type="AlphaFoldDB" id="A0A7K3NNG9"/>
<dbReference type="GO" id="GO:0065002">
    <property type="term" value="P:intracellular protein transmembrane transport"/>
    <property type="evidence" value="ECO:0007669"/>
    <property type="project" value="TreeGrafter"/>
</dbReference>
<comment type="subcellular location">
    <subcellularLocation>
        <location evidence="1 10">Cell membrane</location>
        <topology evidence="1 10">Multi-pass membrane protein</topology>
    </subcellularLocation>
</comment>
<protein>
    <recommendedName>
        <fullName evidence="10">Protein-export membrane protein SecG</fullName>
    </recommendedName>
</protein>
<evidence type="ECO:0000313" key="13">
    <source>
        <dbReference type="Proteomes" id="UP000469724"/>
    </source>
</evidence>
<keyword evidence="5 10" id="KW-0812">Transmembrane</keyword>
<dbReference type="GO" id="GO:0043952">
    <property type="term" value="P:protein transport by the Sec complex"/>
    <property type="evidence" value="ECO:0007669"/>
    <property type="project" value="TreeGrafter"/>
</dbReference>
<name>A0A7K3NNG9_9BACT</name>
<evidence type="ECO:0000256" key="3">
    <source>
        <dbReference type="ARBA" id="ARBA00022448"/>
    </source>
</evidence>
<evidence type="ECO:0000256" key="6">
    <source>
        <dbReference type="ARBA" id="ARBA00022927"/>
    </source>
</evidence>
<evidence type="ECO:0000256" key="2">
    <source>
        <dbReference type="ARBA" id="ARBA00008445"/>
    </source>
</evidence>
<comment type="function">
    <text evidence="10">Involved in protein export. Participates in an early event of protein translocation.</text>
</comment>
<dbReference type="GO" id="GO:0015450">
    <property type="term" value="F:protein-transporting ATPase activity"/>
    <property type="evidence" value="ECO:0007669"/>
    <property type="project" value="UniProtKB-UniRule"/>
</dbReference>
<organism evidence="12 13">
    <name type="scientific">Desulfolutivibrio sulfodismutans</name>
    <dbReference type="NCBI Taxonomy" id="63561"/>
    <lineage>
        <taxon>Bacteria</taxon>
        <taxon>Pseudomonadati</taxon>
        <taxon>Thermodesulfobacteriota</taxon>
        <taxon>Desulfovibrionia</taxon>
        <taxon>Desulfovibrionales</taxon>
        <taxon>Desulfovibrionaceae</taxon>
        <taxon>Desulfolutivibrio</taxon>
    </lineage>
</organism>
<comment type="similarity">
    <text evidence="2 10">Belongs to the SecG family.</text>
</comment>
<evidence type="ECO:0000256" key="8">
    <source>
        <dbReference type="ARBA" id="ARBA00023010"/>
    </source>
</evidence>
<dbReference type="PRINTS" id="PR01651">
    <property type="entry name" value="SECGEXPORT"/>
</dbReference>
<sequence length="158" mass="15514">MTTLIVTIHILICLGLIILVLLQSGKEGMGVIFGGGSQSVFGSSGAGGLLVKLTAVFGAVFFVTSLAYNAMTGAERHGSATSIMTGVQIEEPAVPQTAPGGDAAKPATAKEEGAGPVKFEETAPPAAPAPSAGTEKTDGNAPAAAPAAQPGTEKPAGQ</sequence>
<accession>A0A7K3NNG9</accession>
<dbReference type="Proteomes" id="UP000469724">
    <property type="component" value="Unassembled WGS sequence"/>
</dbReference>